<dbReference type="Pfam" id="PF26061">
    <property type="entry name" value="DUF8021"/>
    <property type="match status" value="1"/>
</dbReference>
<evidence type="ECO:0000313" key="3">
    <source>
        <dbReference type="Proteomes" id="UP001138540"/>
    </source>
</evidence>
<reference evidence="2 3" key="1">
    <citation type="submission" date="2020-08" db="EMBL/GenBank/DDBJ databases">
        <title>Exploring microbial biodiversity for novel pathways involved in the catabolism of aromatic compounds derived from lignin.</title>
        <authorList>
            <person name="Elkins J."/>
        </authorList>
    </citation>
    <scope>NUCLEOTIDE SEQUENCE [LARGE SCALE GENOMIC DNA]</scope>
    <source>
        <strain evidence="2 3">B1D3A</strain>
    </source>
</reference>
<dbReference type="RefSeq" id="WP_184153944.1">
    <property type="nucleotide sequence ID" value="NZ_JACHKA010000001.1"/>
</dbReference>
<evidence type="ECO:0000259" key="1">
    <source>
        <dbReference type="Pfam" id="PF26061"/>
    </source>
</evidence>
<dbReference type="EMBL" id="JACHKA010000001">
    <property type="protein sequence ID" value="MBB5986430.1"/>
    <property type="molecule type" value="Genomic_DNA"/>
</dbReference>
<evidence type="ECO:0000313" key="2">
    <source>
        <dbReference type="EMBL" id="MBB5986430.1"/>
    </source>
</evidence>
<proteinExistence type="predicted"/>
<feature type="domain" description="DUF8021" evidence="1">
    <location>
        <begin position="148"/>
        <end position="289"/>
    </location>
</feature>
<comment type="caution">
    <text evidence="2">The sequence shown here is derived from an EMBL/GenBank/DDBJ whole genome shotgun (WGS) entry which is preliminary data.</text>
</comment>
<accession>A0ABR6NGL9</accession>
<dbReference type="InterPro" id="IPR058334">
    <property type="entry name" value="DUF8021"/>
</dbReference>
<gene>
    <name evidence="2" type="ORF">HNP60_002404</name>
</gene>
<keyword evidence="3" id="KW-1185">Reference proteome</keyword>
<dbReference type="Proteomes" id="UP001138540">
    <property type="component" value="Unassembled WGS sequence"/>
</dbReference>
<protein>
    <recommendedName>
        <fullName evidence="1">DUF8021 domain-containing protein</fullName>
    </recommendedName>
</protein>
<sequence>MALLAAPLLLMAQAGKAEAGADCDRACLEGLGNAYLAALAAKDAAGLPLSAGARYTENGQTMALGDGMWASVTGLGPYRLHFSDVKAGETALFAEVEENGTRALLNLRLKVIDRKISEMEAIVAREDKRPLEASYDKPAFHAVVPPGKRSSRAELIRIADSYFEGIVQATGKLTPFHPDCIRFENGTQTTSSKAERYVGTLHAVGCQAQFDSGFSKFVTDVRERRFPIVDEERGLVYSIMFWDHRGNIPQVTLADGKVMKVPYPFTRPFTLMMGELFKIEDGKIRQIEAAHLAVPYKMPSGWVEKQP</sequence>
<organism evidence="2 3">
    <name type="scientific">Sphingobium lignivorans</name>
    <dbReference type="NCBI Taxonomy" id="2735886"/>
    <lineage>
        <taxon>Bacteria</taxon>
        <taxon>Pseudomonadati</taxon>
        <taxon>Pseudomonadota</taxon>
        <taxon>Alphaproteobacteria</taxon>
        <taxon>Sphingomonadales</taxon>
        <taxon>Sphingomonadaceae</taxon>
        <taxon>Sphingobium</taxon>
    </lineage>
</organism>
<name>A0ABR6NGL9_9SPHN</name>